<evidence type="ECO:0000313" key="4">
    <source>
        <dbReference type="Proteomes" id="UP000799439"/>
    </source>
</evidence>
<dbReference type="AlphaFoldDB" id="A0A9P4IW30"/>
<dbReference type="SUPFAM" id="SSF88723">
    <property type="entry name" value="PIN domain-like"/>
    <property type="match status" value="1"/>
</dbReference>
<dbReference type="OrthoDB" id="5297549at2759"/>
<dbReference type="Pfam" id="PF12813">
    <property type="entry name" value="XPG_I_2"/>
    <property type="match status" value="1"/>
</dbReference>
<evidence type="ECO:0000256" key="1">
    <source>
        <dbReference type="SAM" id="MobiDB-lite"/>
    </source>
</evidence>
<comment type="caution">
    <text evidence="3">The sequence shown here is derived from an EMBL/GenBank/DDBJ whole genome shotgun (WGS) entry which is preliminary data.</text>
</comment>
<dbReference type="EMBL" id="ML996095">
    <property type="protein sequence ID" value="KAF2147813.1"/>
    <property type="molecule type" value="Genomic_DNA"/>
</dbReference>
<proteinExistence type="predicted"/>
<reference evidence="3" key="1">
    <citation type="journal article" date="2020" name="Stud. Mycol.">
        <title>101 Dothideomycetes genomes: a test case for predicting lifestyles and emergence of pathogens.</title>
        <authorList>
            <person name="Haridas S."/>
            <person name="Albert R."/>
            <person name="Binder M."/>
            <person name="Bloem J."/>
            <person name="Labutti K."/>
            <person name="Salamov A."/>
            <person name="Andreopoulos B."/>
            <person name="Baker S."/>
            <person name="Barry K."/>
            <person name="Bills G."/>
            <person name="Bluhm B."/>
            <person name="Cannon C."/>
            <person name="Castanera R."/>
            <person name="Culley D."/>
            <person name="Daum C."/>
            <person name="Ezra D."/>
            <person name="Gonzalez J."/>
            <person name="Henrissat B."/>
            <person name="Kuo A."/>
            <person name="Liang C."/>
            <person name="Lipzen A."/>
            <person name="Lutzoni F."/>
            <person name="Magnuson J."/>
            <person name="Mondo S."/>
            <person name="Nolan M."/>
            <person name="Ohm R."/>
            <person name="Pangilinan J."/>
            <person name="Park H.-J."/>
            <person name="Ramirez L."/>
            <person name="Alfaro M."/>
            <person name="Sun H."/>
            <person name="Tritt A."/>
            <person name="Yoshinaga Y."/>
            <person name="Zwiers L.-H."/>
            <person name="Turgeon B."/>
            <person name="Goodwin S."/>
            <person name="Spatafora J."/>
            <person name="Crous P."/>
            <person name="Grigoriev I."/>
        </authorList>
    </citation>
    <scope>NUCLEOTIDE SEQUENCE</scope>
    <source>
        <strain evidence="3">CBS 260.36</strain>
    </source>
</reference>
<feature type="domain" description="Asteroid" evidence="2">
    <location>
        <begin position="52"/>
        <end position="294"/>
    </location>
</feature>
<gene>
    <name evidence="3" type="ORF">K461DRAFT_283405</name>
</gene>
<evidence type="ECO:0000313" key="3">
    <source>
        <dbReference type="EMBL" id="KAF2147813.1"/>
    </source>
</evidence>
<dbReference type="InterPro" id="IPR029060">
    <property type="entry name" value="PIN-like_dom_sf"/>
</dbReference>
<feature type="region of interest" description="Disordered" evidence="1">
    <location>
        <begin position="458"/>
        <end position="486"/>
    </location>
</feature>
<dbReference type="Proteomes" id="UP000799439">
    <property type="component" value="Unassembled WGS sequence"/>
</dbReference>
<sequence length="503" mass="56323">MQESIDTLFALRSRCYDHQFGMVQASSTLEFESQRKLPLPSKNKMIAPVSFISAILYTLRASEFGQVTRVVPGEADIFCAQSAHSSPAYIFTGDSDLLVHSIGSEGRVAFFKDIEFQQEGNASQVSFLEFHPRAIAERLGLRDLMTLAYHANQDFHRSIPEAAALAKTGAPSGPKYKDFTSPFLSAEHTEFYKSSAAFEYLDLDKVCEGLDPRLLEIILQLQVADERKPAIQSDRTLYVFLPLLIEDPTKASAYQPSAGTRRLMYSLLRFIDPNVTSASEYYRRGTTVAASLVTLHNTADSIDEMERLATSLNDSLGTWRRLPPSGQWRALATTSILDFKRQVGKSLPPLDLITMVILNDKQVSLTWSLLHLRSEVQAVLHCLYLTGQTLMLIFRLEEVLNLGKQELLCLQRLAAALKPLPSVADMFDWQDCSQVMNSEDVSQIRVALRTLVDQETKTGDGETVSKKKRKKNKAAFAKQRVEASDTSKSKNVFDALMMVDDQE</sequence>
<protein>
    <recommendedName>
        <fullName evidence="2">Asteroid domain-containing protein</fullName>
    </recommendedName>
</protein>
<dbReference type="InterPro" id="IPR039436">
    <property type="entry name" value="Asteroid_dom"/>
</dbReference>
<evidence type="ECO:0000259" key="2">
    <source>
        <dbReference type="Pfam" id="PF12813"/>
    </source>
</evidence>
<organism evidence="3 4">
    <name type="scientific">Myriangium duriaei CBS 260.36</name>
    <dbReference type="NCBI Taxonomy" id="1168546"/>
    <lineage>
        <taxon>Eukaryota</taxon>
        <taxon>Fungi</taxon>
        <taxon>Dikarya</taxon>
        <taxon>Ascomycota</taxon>
        <taxon>Pezizomycotina</taxon>
        <taxon>Dothideomycetes</taxon>
        <taxon>Dothideomycetidae</taxon>
        <taxon>Myriangiales</taxon>
        <taxon>Myriangiaceae</taxon>
        <taxon>Myriangium</taxon>
    </lineage>
</organism>
<keyword evidence="4" id="KW-1185">Reference proteome</keyword>
<accession>A0A9P4IW30</accession>
<name>A0A9P4IW30_9PEZI</name>